<evidence type="ECO:0000313" key="2">
    <source>
        <dbReference type="Proteomes" id="UP000179266"/>
    </source>
</evidence>
<gene>
    <name evidence="1" type="ORF">A2161_20730</name>
</gene>
<dbReference type="AlphaFoldDB" id="A0A1F7RZC2"/>
<comment type="caution">
    <text evidence="1">The sequence shown here is derived from an EMBL/GenBank/DDBJ whole genome shotgun (WGS) entry which is preliminary data.</text>
</comment>
<evidence type="ECO:0000313" key="1">
    <source>
        <dbReference type="EMBL" id="OGL46334.1"/>
    </source>
</evidence>
<name>A0A1F7RZC2_9BACT</name>
<protein>
    <submittedName>
        <fullName evidence="1">Uncharacterized protein</fullName>
    </submittedName>
</protein>
<accession>A0A1F7RZC2</accession>
<proteinExistence type="predicted"/>
<dbReference type="EMBL" id="MGDD01000133">
    <property type="protein sequence ID" value="OGL46334.1"/>
    <property type="molecule type" value="Genomic_DNA"/>
</dbReference>
<organism evidence="1 2">
    <name type="scientific">Candidatus Schekmanbacteria bacterium RBG_13_48_7</name>
    <dbReference type="NCBI Taxonomy" id="1817878"/>
    <lineage>
        <taxon>Bacteria</taxon>
        <taxon>Candidatus Schekmaniibacteriota</taxon>
    </lineage>
</organism>
<reference evidence="1 2" key="1">
    <citation type="journal article" date="2016" name="Nat. Commun.">
        <title>Thousands of microbial genomes shed light on interconnected biogeochemical processes in an aquifer system.</title>
        <authorList>
            <person name="Anantharaman K."/>
            <person name="Brown C.T."/>
            <person name="Hug L.A."/>
            <person name="Sharon I."/>
            <person name="Castelle C.J."/>
            <person name="Probst A.J."/>
            <person name="Thomas B.C."/>
            <person name="Singh A."/>
            <person name="Wilkins M.J."/>
            <person name="Karaoz U."/>
            <person name="Brodie E.L."/>
            <person name="Williams K.H."/>
            <person name="Hubbard S.S."/>
            <person name="Banfield J.F."/>
        </authorList>
    </citation>
    <scope>NUCLEOTIDE SEQUENCE [LARGE SCALE GENOMIC DNA]</scope>
</reference>
<dbReference type="Proteomes" id="UP000179266">
    <property type="component" value="Unassembled WGS sequence"/>
</dbReference>
<sequence length="76" mass="8579">MYFVIRGDRQNPTLIKLDLKSTLKECNLGQNFDFINGDIVFVPPSVISSIAKFASYVISILYPVLLFESEVIKPVI</sequence>